<comment type="caution">
    <text evidence="1">The sequence shown here is derived from an EMBL/GenBank/DDBJ whole genome shotgun (WGS) entry which is preliminary data.</text>
</comment>
<evidence type="ECO:0000313" key="1">
    <source>
        <dbReference type="EMBL" id="KAK9710498.1"/>
    </source>
</evidence>
<protein>
    <submittedName>
        <fullName evidence="1">Uncharacterized protein</fullName>
    </submittedName>
</protein>
<keyword evidence="2" id="KW-1185">Reference proteome</keyword>
<reference evidence="1 2" key="1">
    <citation type="journal article" date="2024" name="BMC Genomics">
        <title>De novo assembly and annotation of Popillia japonica's genome with initial clues to its potential as an invasive pest.</title>
        <authorList>
            <person name="Cucini C."/>
            <person name="Boschi S."/>
            <person name="Funari R."/>
            <person name="Cardaioli E."/>
            <person name="Iannotti N."/>
            <person name="Marturano G."/>
            <person name="Paoli F."/>
            <person name="Bruttini M."/>
            <person name="Carapelli A."/>
            <person name="Frati F."/>
            <person name="Nardi F."/>
        </authorList>
    </citation>
    <scope>NUCLEOTIDE SEQUENCE [LARGE SCALE GENOMIC DNA]</scope>
    <source>
        <strain evidence="1">DMR45628</strain>
    </source>
</reference>
<evidence type="ECO:0000313" key="2">
    <source>
        <dbReference type="Proteomes" id="UP001458880"/>
    </source>
</evidence>
<name>A0AAW1K085_POPJA</name>
<accession>A0AAW1K085</accession>
<gene>
    <name evidence="1" type="ORF">QE152_g25980</name>
</gene>
<proteinExistence type="predicted"/>
<dbReference type="AlphaFoldDB" id="A0AAW1K085"/>
<dbReference type="Proteomes" id="UP001458880">
    <property type="component" value="Unassembled WGS sequence"/>
</dbReference>
<dbReference type="EMBL" id="JASPKY010000292">
    <property type="protein sequence ID" value="KAK9710498.1"/>
    <property type="molecule type" value="Genomic_DNA"/>
</dbReference>
<sequence>MRGAGPLPFLPPMEECKIILNHFEKIFGQRAYRSTGTGWLLEKLYFQDLSVDVHIIDQLGRGAGPLPFLPSMEECKIILNHSEKMFGQRGYRNAGIGWLLEKLYFQDLSVDGHIIDQLGRGAGPLPFLPSMEDCKIILNHSGKNVCLRIGLKQTIFNKSKDKSKDGLHGMNFQNLIEVTTSNFTQRSLSIPF</sequence>
<organism evidence="1 2">
    <name type="scientific">Popillia japonica</name>
    <name type="common">Japanese beetle</name>
    <dbReference type="NCBI Taxonomy" id="7064"/>
    <lineage>
        <taxon>Eukaryota</taxon>
        <taxon>Metazoa</taxon>
        <taxon>Ecdysozoa</taxon>
        <taxon>Arthropoda</taxon>
        <taxon>Hexapoda</taxon>
        <taxon>Insecta</taxon>
        <taxon>Pterygota</taxon>
        <taxon>Neoptera</taxon>
        <taxon>Endopterygota</taxon>
        <taxon>Coleoptera</taxon>
        <taxon>Polyphaga</taxon>
        <taxon>Scarabaeiformia</taxon>
        <taxon>Scarabaeidae</taxon>
        <taxon>Rutelinae</taxon>
        <taxon>Popillia</taxon>
    </lineage>
</organism>